<evidence type="ECO:0000256" key="10">
    <source>
        <dbReference type="ARBA" id="ARBA00023201"/>
    </source>
</evidence>
<dbReference type="Gene3D" id="1.10.287.770">
    <property type="entry name" value="YojJ-like"/>
    <property type="match status" value="1"/>
</dbReference>
<dbReference type="GO" id="GO:0005886">
    <property type="term" value="C:plasma membrane"/>
    <property type="evidence" value="ECO:0007669"/>
    <property type="project" value="TreeGrafter"/>
</dbReference>
<keyword evidence="7" id="KW-0915">Sodium</keyword>
<evidence type="ECO:0000256" key="2">
    <source>
        <dbReference type="ARBA" id="ARBA00007193"/>
    </source>
</evidence>
<gene>
    <name evidence="14" type="ORF">APLA_LOCUS17515</name>
</gene>
<evidence type="ECO:0000256" key="12">
    <source>
        <dbReference type="RuleBase" id="RU000679"/>
    </source>
</evidence>
<evidence type="ECO:0000256" key="5">
    <source>
        <dbReference type="ARBA" id="ARBA00022692"/>
    </source>
</evidence>
<dbReference type="Gene3D" id="1.10.287.820">
    <property type="entry name" value="Acid-sensing ion channel domain"/>
    <property type="match status" value="1"/>
</dbReference>
<dbReference type="PANTHER" id="PTHR11690">
    <property type="entry name" value="AMILORIDE-SENSITIVE SODIUM CHANNEL-RELATED"/>
    <property type="match status" value="1"/>
</dbReference>
<evidence type="ECO:0000313" key="14">
    <source>
        <dbReference type="EMBL" id="CAB3260760.1"/>
    </source>
</evidence>
<evidence type="ECO:0000256" key="6">
    <source>
        <dbReference type="ARBA" id="ARBA00022989"/>
    </source>
</evidence>
<evidence type="ECO:0000256" key="3">
    <source>
        <dbReference type="ARBA" id="ARBA00022448"/>
    </source>
</evidence>
<dbReference type="AlphaFoldDB" id="A0A8S1BF11"/>
<evidence type="ECO:0000313" key="15">
    <source>
        <dbReference type="Proteomes" id="UP000494106"/>
    </source>
</evidence>
<keyword evidence="10 12" id="KW-0739">Sodium transport</keyword>
<proteinExistence type="inferred from homology"/>
<evidence type="ECO:0000256" key="13">
    <source>
        <dbReference type="SAM" id="Phobius"/>
    </source>
</evidence>
<dbReference type="PANTHER" id="PTHR11690:SF288">
    <property type="entry name" value="AMILORIDE-SENSITIVE NA+ CHANNEL-RELATED"/>
    <property type="match status" value="1"/>
</dbReference>
<feature type="transmembrane region" description="Helical" evidence="13">
    <location>
        <begin position="504"/>
        <end position="530"/>
    </location>
</feature>
<comment type="subcellular location">
    <subcellularLocation>
        <location evidence="1">Membrane</location>
        <topology evidence="1">Multi-pass membrane protein</topology>
    </subcellularLocation>
</comment>
<sequence length="557" mass="63815">MDEDIEEGSVVITNIYGDVCVRKKARRKRQKALVQDMFYDYATNTTLHGLSYTTKRGLTIIEKIFWLITFLASICLCAYLINNVWIKWKTSPVIVTVSEKLVPVRTVPFPSVLICPQSKTKATVYNFTAEKLRLYNFLMMPGTDSGNTTSTEMEFAKFQDVANVCGGFYGYPEHLKFLNRMYSDETVARSIYEVAPKKDDIFEDCVFWGKYDFGCAAISETLTSEGLCFSINTLAAQDILRNSSINNSIPYLSANKSAVNWTDEHGYSDFGPHVYPVPGKENRASPDIQIIMKTSLIDRDLMCNTVNSGYKVFIQHPADLPQSSVYYFAVLNKQVSSMALSFSVLNTSESLIKYDPEIRQCYFPGERYLKYFKIYTANNCKIECLANVTFNLCNCVAFYMPHESKTICTELSQGCMNLARDKMVEIEATDPNRTCRCLPSCNSVDYEAEILKTDYNLKDLLQVVYNVRNLTVDDDTQYSKLEMYFKRSRFVSMHRSELFGLTDFLANIGGLLGLFLGFSFLSLVELFYFLTLRLWCTLKKDLKQEKLERQNTIVRKF</sequence>
<protein>
    <submittedName>
        <fullName evidence="14">Uncharacterized protein</fullName>
    </submittedName>
</protein>
<dbReference type="Pfam" id="PF00858">
    <property type="entry name" value="ASC"/>
    <property type="match status" value="1"/>
</dbReference>
<keyword evidence="11 12" id="KW-0407">Ion channel</keyword>
<keyword evidence="6 13" id="KW-1133">Transmembrane helix</keyword>
<dbReference type="GO" id="GO:0015280">
    <property type="term" value="F:ligand-gated sodium channel activity"/>
    <property type="evidence" value="ECO:0007669"/>
    <property type="project" value="TreeGrafter"/>
</dbReference>
<evidence type="ECO:0000256" key="1">
    <source>
        <dbReference type="ARBA" id="ARBA00004141"/>
    </source>
</evidence>
<keyword evidence="8 12" id="KW-0406">Ion transport</keyword>
<keyword evidence="15" id="KW-1185">Reference proteome</keyword>
<name>A0A8S1BF11_ARCPL</name>
<comment type="caution">
    <text evidence="14">The sequence shown here is derived from an EMBL/GenBank/DDBJ whole genome shotgun (WGS) entry which is preliminary data.</text>
</comment>
<keyword evidence="9 13" id="KW-0472">Membrane</keyword>
<comment type="similarity">
    <text evidence="2 12">Belongs to the amiloride-sensitive sodium channel (TC 1.A.6) family.</text>
</comment>
<reference evidence="14 15" key="1">
    <citation type="submission" date="2020-04" db="EMBL/GenBank/DDBJ databases">
        <authorList>
            <person name="Wallbank WR R."/>
            <person name="Pardo Diaz C."/>
            <person name="Kozak K."/>
            <person name="Martin S."/>
            <person name="Jiggins C."/>
            <person name="Moest M."/>
            <person name="Warren A I."/>
            <person name="Byers J.R.P. K."/>
            <person name="Montejo-Kovacevich G."/>
            <person name="Yen C E."/>
        </authorList>
    </citation>
    <scope>NUCLEOTIDE SEQUENCE [LARGE SCALE GENOMIC DNA]</scope>
</reference>
<accession>A0A8S1BF11</accession>
<evidence type="ECO:0000256" key="4">
    <source>
        <dbReference type="ARBA" id="ARBA00022461"/>
    </source>
</evidence>
<dbReference type="OrthoDB" id="6021021at2759"/>
<dbReference type="InterPro" id="IPR001873">
    <property type="entry name" value="ENaC"/>
</dbReference>
<keyword evidence="3 12" id="KW-0813">Transport</keyword>
<dbReference type="EMBL" id="CADEBC010000790">
    <property type="protein sequence ID" value="CAB3260760.1"/>
    <property type="molecule type" value="Genomic_DNA"/>
</dbReference>
<evidence type="ECO:0000256" key="9">
    <source>
        <dbReference type="ARBA" id="ARBA00023136"/>
    </source>
</evidence>
<keyword evidence="5 12" id="KW-0812">Transmembrane</keyword>
<dbReference type="PRINTS" id="PR01078">
    <property type="entry name" value="AMINACHANNEL"/>
</dbReference>
<feature type="transmembrane region" description="Helical" evidence="13">
    <location>
        <begin position="64"/>
        <end position="86"/>
    </location>
</feature>
<organism evidence="14 15">
    <name type="scientific">Arctia plantaginis</name>
    <name type="common">Wood tiger moth</name>
    <name type="synonym">Phalaena plantaginis</name>
    <dbReference type="NCBI Taxonomy" id="874455"/>
    <lineage>
        <taxon>Eukaryota</taxon>
        <taxon>Metazoa</taxon>
        <taxon>Ecdysozoa</taxon>
        <taxon>Arthropoda</taxon>
        <taxon>Hexapoda</taxon>
        <taxon>Insecta</taxon>
        <taxon>Pterygota</taxon>
        <taxon>Neoptera</taxon>
        <taxon>Endopterygota</taxon>
        <taxon>Lepidoptera</taxon>
        <taxon>Glossata</taxon>
        <taxon>Ditrysia</taxon>
        <taxon>Noctuoidea</taxon>
        <taxon>Erebidae</taxon>
        <taxon>Arctiinae</taxon>
        <taxon>Arctia</taxon>
    </lineage>
</organism>
<evidence type="ECO:0000256" key="7">
    <source>
        <dbReference type="ARBA" id="ARBA00023053"/>
    </source>
</evidence>
<evidence type="ECO:0000256" key="8">
    <source>
        <dbReference type="ARBA" id="ARBA00023065"/>
    </source>
</evidence>
<keyword evidence="4 12" id="KW-0894">Sodium channel</keyword>
<evidence type="ECO:0000256" key="11">
    <source>
        <dbReference type="ARBA" id="ARBA00023303"/>
    </source>
</evidence>
<dbReference type="Proteomes" id="UP000494106">
    <property type="component" value="Unassembled WGS sequence"/>
</dbReference>